<dbReference type="AlphaFoldDB" id="A0AAW3FC02"/>
<evidence type="ECO:0000313" key="1">
    <source>
        <dbReference type="EMBL" id="KGF24860.1"/>
    </source>
</evidence>
<dbReference type="EMBL" id="JRNJ01000104">
    <property type="protein sequence ID" value="KGF24860.1"/>
    <property type="molecule type" value="Genomic_DNA"/>
</dbReference>
<dbReference type="Proteomes" id="UP000029533">
    <property type="component" value="Unassembled WGS sequence"/>
</dbReference>
<dbReference type="RefSeq" id="WP_036871035.1">
    <property type="nucleotide sequence ID" value="NZ_JRNJ01000104.1"/>
</dbReference>
<protein>
    <submittedName>
        <fullName evidence="1">Uncharacterized protein</fullName>
    </submittedName>
</protein>
<sequence length="149" mass="17457">MAKKEVEQPSIDLQIALDEILSETPTEYTFRGKKRKLGWLHKGTTRKFTHVELKEKNEWKKRVKQCALVQLNNIWKIRFFYWLLWRYYYYIIDLDVCEVLGVFDVAKKKIQSAAFQLTTILATAMTDAMMTMTEAERTQAGQAGEGRIA</sequence>
<reference evidence="1 2" key="1">
    <citation type="submission" date="2014-07" db="EMBL/GenBank/DDBJ databases">
        <authorList>
            <person name="McCorrison J."/>
            <person name="Sanka R."/>
            <person name="Torralba M."/>
            <person name="Gillis M."/>
            <person name="Haft D.H."/>
            <person name="Methe B."/>
            <person name="Sutton G."/>
            <person name="Nelson K.E."/>
        </authorList>
    </citation>
    <scope>NUCLEOTIDE SEQUENCE [LARGE SCALE GENOMIC DNA]</scope>
    <source>
        <strain evidence="1 2">DNF00424</strain>
    </source>
</reference>
<comment type="caution">
    <text evidence="1">The sequence shown here is derived from an EMBL/GenBank/DDBJ whole genome shotgun (WGS) entry which is preliminary data.</text>
</comment>
<evidence type="ECO:0000313" key="2">
    <source>
        <dbReference type="Proteomes" id="UP000029533"/>
    </source>
</evidence>
<proteinExistence type="predicted"/>
<gene>
    <name evidence="1" type="ORF">HMPREF2132_11225</name>
</gene>
<accession>A0AAW3FC02</accession>
<organism evidence="1 2">
    <name type="scientific">Prevotella histicola JCM 15637 = DNF00424</name>
    <dbReference type="NCBI Taxonomy" id="1236504"/>
    <lineage>
        <taxon>Bacteria</taxon>
        <taxon>Pseudomonadati</taxon>
        <taxon>Bacteroidota</taxon>
        <taxon>Bacteroidia</taxon>
        <taxon>Bacteroidales</taxon>
        <taxon>Prevotellaceae</taxon>
        <taxon>Prevotella</taxon>
    </lineage>
</organism>
<name>A0AAW3FC02_9BACT</name>